<reference evidence="3 4" key="1">
    <citation type="submission" date="2019-02" db="EMBL/GenBank/DDBJ databases">
        <title>Isolation and identification of novel species under the genus Muribaculum.</title>
        <authorList>
            <person name="Miyake S."/>
            <person name="Ding Y."/>
            <person name="Low A."/>
            <person name="Soh M."/>
            <person name="Seedorf H."/>
        </authorList>
    </citation>
    <scope>NUCLEOTIDE SEQUENCE [LARGE SCALE GENOMIC DNA]</scope>
    <source>
        <strain evidence="3 4">TLL-A3</strain>
    </source>
</reference>
<dbReference type="GO" id="GO:0005829">
    <property type="term" value="C:cytosol"/>
    <property type="evidence" value="ECO:0007669"/>
    <property type="project" value="TreeGrafter"/>
</dbReference>
<comment type="caution">
    <text evidence="3">The sequence shown here is derived from an EMBL/GenBank/DDBJ whole genome shotgun (WGS) entry which is preliminary data.</text>
</comment>
<keyword evidence="2 3" id="KW-0808">Transferase</keyword>
<keyword evidence="4" id="KW-1185">Reference proteome</keyword>
<dbReference type="RefSeq" id="WP_135470205.1">
    <property type="nucleotide sequence ID" value="NZ_CASJDB010000007.1"/>
</dbReference>
<dbReference type="GO" id="GO:0009244">
    <property type="term" value="P:lipopolysaccharide core region biosynthetic process"/>
    <property type="evidence" value="ECO:0007669"/>
    <property type="project" value="TreeGrafter"/>
</dbReference>
<dbReference type="AlphaFoldDB" id="A0A4Z0V8B9"/>
<name>A0A4Z0V8B9_9BACT</name>
<dbReference type="Proteomes" id="UP000297635">
    <property type="component" value="Unassembled WGS sequence"/>
</dbReference>
<protein>
    <submittedName>
        <fullName evidence="3">Glycosyltransferase family 9 protein</fullName>
    </submittedName>
</protein>
<gene>
    <name evidence="3" type="ORF">EZ315_02135</name>
</gene>
<dbReference type="InterPro" id="IPR051199">
    <property type="entry name" value="LPS_LOS_Heptosyltrfase"/>
</dbReference>
<dbReference type="Gene3D" id="3.40.50.2000">
    <property type="entry name" value="Glycogen Phosphorylase B"/>
    <property type="match status" value="2"/>
</dbReference>
<evidence type="ECO:0000256" key="1">
    <source>
        <dbReference type="ARBA" id="ARBA00022676"/>
    </source>
</evidence>
<dbReference type="GeneID" id="82148573"/>
<sequence>MAESTRRKRLVALRFSALGDIAMTVPVIYSVARSHPEMDIYVATRPFFGRMFVNAPSNVTVMPFDLKGEHKGVRGVFRIARELARLKADYVADLHDILRTRLIGMYLRMRGARVARVDKARGIRRAVFAGGEPQRQYIDRYFDVFRKLGADASMNFSSIYQSAEPVKLPAEISCPAVGIAPFARYSTKTYPPEKMRRVARMLAREGMNVYLFGGRGTEAETLDSWQENPDAGRGEIVSLAGRYPLEEELALMSRLEVMVSMDSANQHLAGLAGTKVVSVWGGTTPACGFLGFGQEGRNAVVLNIACQPCTIAGSKSCPLGHMDCLNKISEETIVNKVKELCR</sequence>
<evidence type="ECO:0000313" key="3">
    <source>
        <dbReference type="EMBL" id="TGG39560.1"/>
    </source>
</evidence>
<dbReference type="InterPro" id="IPR002201">
    <property type="entry name" value="Glyco_trans_9"/>
</dbReference>
<evidence type="ECO:0000256" key="2">
    <source>
        <dbReference type="ARBA" id="ARBA00022679"/>
    </source>
</evidence>
<organism evidence="3 4">
    <name type="scientific">Duncaniella freteri</name>
    <dbReference type="NCBI Taxonomy" id="2530391"/>
    <lineage>
        <taxon>Bacteria</taxon>
        <taxon>Pseudomonadati</taxon>
        <taxon>Bacteroidota</taxon>
        <taxon>Bacteroidia</taxon>
        <taxon>Bacteroidales</taxon>
        <taxon>Muribaculaceae</taxon>
        <taxon>Duncaniella</taxon>
    </lineage>
</organism>
<proteinExistence type="predicted"/>
<dbReference type="SUPFAM" id="SSF53756">
    <property type="entry name" value="UDP-Glycosyltransferase/glycogen phosphorylase"/>
    <property type="match status" value="1"/>
</dbReference>
<evidence type="ECO:0000313" key="4">
    <source>
        <dbReference type="Proteomes" id="UP000297635"/>
    </source>
</evidence>
<dbReference type="PANTHER" id="PTHR30160:SF22">
    <property type="entry name" value="LIPOPOLYSACCHARIDE CORE BIOSYNTHESIS PROTEIN"/>
    <property type="match status" value="1"/>
</dbReference>
<accession>A0A4Z0V8B9</accession>
<dbReference type="GO" id="GO:0008713">
    <property type="term" value="F:ADP-heptose-lipopolysaccharide heptosyltransferase activity"/>
    <property type="evidence" value="ECO:0007669"/>
    <property type="project" value="TreeGrafter"/>
</dbReference>
<dbReference type="Pfam" id="PF01075">
    <property type="entry name" value="Glyco_transf_9"/>
    <property type="match status" value="1"/>
</dbReference>
<dbReference type="PANTHER" id="PTHR30160">
    <property type="entry name" value="TETRAACYLDISACCHARIDE 4'-KINASE-RELATED"/>
    <property type="match status" value="1"/>
</dbReference>
<keyword evidence="1" id="KW-0328">Glycosyltransferase</keyword>
<dbReference type="EMBL" id="SJSA01000001">
    <property type="protein sequence ID" value="TGG39560.1"/>
    <property type="molecule type" value="Genomic_DNA"/>
</dbReference>
<dbReference type="CDD" id="cd03789">
    <property type="entry name" value="GT9_LPS_heptosyltransferase"/>
    <property type="match status" value="1"/>
</dbReference>